<gene>
    <name evidence="2" type="ORF">AUC31_15225</name>
</gene>
<dbReference type="EMBL" id="CP013659">
    <property type="protein sequence ID" value="ALS76469.1"/>
    <property type="molecule type" value="Genomic_DNA"/>
</dbReference>
<keyword evidence="1" id="KW-0812">Transmembrane</keyword>
<feature type="transmembrane region" description="Helical" evidence="1">
    <location>
        <begin position="46"/>
        <end position="64"/>
    </location>
</feature>
<accession>A0A0U2ZGS3</accession>
<evidence type="ECO:0000256" key="1">
    <source>
        <dbReference type="SAM" id="Phobius"/>
    </source>
</evidence>
<keyword evidence="3" id="KW-1185">Reference proteome</keyword>
<dbReference type="AlphaFoldDB" id="A0A0U2ZGS3"/>
<dbReference type="Proteomes" id="UP000067683">
    <property type="component" value="Chromosome"/>
</dbReference>
<protein>
    <submittedName>
        <fullName evidence="2">Uncharacterized protein</fullName>
    </submittedName>
</protein>
<keyword evidence="1" id="KW-1133">Transmembrane helix</keyword>
<evidence type="ECO:0000313" key="3">
    <source>
        <dbReference type="Proteomes" id="UP000067683"/>
    </source>
</evidence>
<dbReference type="KEGG" id="prt:AUC31_15225"/>
<proteinExistence type="predicted"/>
<organism evidence="2 3">
    <name type="scientific">Planococcus rifietoensis</name>
    <dbReference type="NCBI Taxonomy" id="200991"/>
    <lineage>
        <taxon>Bacteria</taxon>
        <taxon>Bacillati</taxon>
        <taxon>Bacillota</taxon>
        <taxon>Bacilli</taxon>
        <taxon>Bacillales</taxon>
        <taxon>Caryophanaceae</taxon>
        <taxon>Planococcus</taxon>
    </lineage>
</organism>
<evidence type="ECO:0000313" key="2">
    <source>
        <dbReference type="EMBL" id="ALS76469.1"/>
    </source>
</evidence>
<reference evidence="2" key="1">
    <citation type="submission" date="2016-01" db="EMBL/GenBank/DDBJ databases">
        <title>Complete genome of Planococcus rifietoensis type strain M8.</title>
        <authorList>
            <person name="See-Too W.S."/>
        </authorList>
    </citation>
    <scope>NUCLEOTIDE SEQUENCE [LARGE SCALE GENOMIC DNA]</scope>
    <source>
        <strain evidence="2">M8</strain>
    </source>
</reference>
<dbReference type="STRING" id="200991.AUC31_15225"/>
<sequence length="68" mass="6644">MSKLAAGLIGLIAGVLAGAFLGLVIGGTFLGGLDIHERLGLEGYELAAYLGAVMGGAAGLVFGVRRAG</sequence>
<keyword evidence="1" id="KW-0472">Membrane</keyword>
<name>A0A0U2ZGS3_9BACL</name>
<dbReference type="RefSeq" id="WP_058383171.1">
    <property type="nucleotide sequence ID" value="NZ_CP013659.2"/>
</dbReference>